<dbReference type="GO" id="GO:0005975">
    <property type="term" value="P:carbohydrate metabolic process"/>
    <property type="evidence" value="ECO:0007669"/>
    <property type="project" value="InterPro"/>
</dbReference>
<dbReference type="PANTHER" id="PTHR43095">
    <property type="entry name" value="SUGAR KINASE"/>
    <property type="match status" value="1"/>
</dbReference>
<keyword evidence="2" id="KW-0808">Transferase</keyword>
<keyword evidence="3 6" id="KW-0418">Kinase</keyword>
<dbReference type="Pfam" id="PF00370">
    <property type="entry name" value="FGGY_N"/>
    <property type="match status" value="1"/>
</dbReference>
<dbReference type="Pfam" id="PF21546">
    <property type="entry name" value="FGGY_C_2"/>
    <property type="match status" value="1"/>
</dbReference>
<dbReference type="InterPro" id="IPR018484">
    <property type="entry name" value="FGGY_N"/>
</dbReference>
<feature type="domain" description="Carbohydrate kinase FGGY C-terminal" evidence="5">
    <location>
        <begin position="251"/>
        <end position="426"/>
    </location>
</feature>
<evidence type="ECO:0000313" key="7">
    <source>
        <dbReference type="Proteomes" id="UP000248795"/>
    </source>
</evidence>
<dbReference type="InterPro" id="IPR050406">
    <property type="entry name" value="FGGY_Carb_Kinase"/>
</dbReference>
<dbReference type="RefSeq" id="WP_111200122.1">
    <property type="nucleotide sequence ID" value="NZ_QKVK01000012.1"/>
</dbReference>
<dbReference type="AlphaFoldDB" id="A0A2W2BPF4"/>
<name>A0A2W2BPF4_9HYPH</name>
<accession>A0A2W2BPF4</accession>
<evidence type="ECO:0000256" key="1">
    <source>
        <dbReference type="ARBA" id="ARBA00009156"/>
    </source>
</evidence>
<dbReference type="GO" id="GO:0016301">
    <property type="term" value="F:kinase activity"/>
    <property type="evidence" value="ECO:0007669"/>
    <property type="project" value="UniProtKB-KW"/>
</dbReference>
<gene>
    <name evidence="6" type="ORF">DK847_18970</name>
</gene>
<dbReference type="InterPro" id="IPR043129">
    <property type="entry name" value="ATPase_NBD"/>
</dbReference>
<dbReference type="EMBL" id="QKVK01000012">
    <property type="protein sequence ID" value="PZF75296.1"/>
    <property type="molecule type" value="Genomic_DNA"/>
</dbReference>
<protein>
    <submittedName>
        <fullName evidence="6">Sugar kinase</fullName>
    </submittedName>
</protein>
<evidence type="ECO:0000259" key="4">
    <source>
        <dbReference type="Pfam" id="PF00370"/>
    </source>
</evidence>
<reference evidence="7" key="1">
    <citation type="submission" date="2018-06" db="EMBL/GenBank/DDBJ databases">
        <title>Aestuariibacter litoralis strain KCTC 52945T.</title>
        <authorList>
            <person name="Li X."/>
            <person name="Salam N."/>
            <person name="Li J.-L."/>
            <person name="Chen Y.-M."/>
            <person name="Yang Z.-W."/>
            <person name="Zhang L.-Y."/>
            <person name="Han M.-X."/>
            <person name="Xiao M."/>
            <person name="Li W.-J."/>
        </authorList>
    </citation>
    <scope>NUCLEOTIDE SEQUENCE [LARGE SCALE GENOMIC DNA]</scope>
    <source>
        <strain evidence="7">KCTC 52945</strain>
    </source>
</reference>
<feature type="domain" description="Carbohydrate kinase FGGY N-terminal" evidence="4">
    <location>
        <begin position="11"/>
        <end position="188"/>
    </location>
</feature>
<dbReference type="Proteomes" id="UP000248795">
    <property type="component" value="Unassembled WGS sequence"/>
</dbReference>
<comment type="caution">
    <text evidence="6">The sequence shown here is derived from an EMBL/GenBank/DDBJ whole genome shotgun (WGS) entry which is preliminary data.</text>
</comment>
<evidence type="ECO:0000313" key="6">
    <source>
        <dbReference type="EMBL" id="PZF75296.1"/>
    </source>
</evidence>
<evidence type="ECO:0000256" key="3">
    <source>
        <dbReference type="ARBA" id="ARBA00022777"/>
    </source>
</evidence>
<dbReference type="PANTHER" id="PTHR43095:SF5">
    <property type="entry name" value="XYLULOSE KINASE"/>
    <property type="match status" value="1"/>
</dbReference>
<dbReference type="CDD" id="cd07772">
    <property type="entry name" value="ASKHA_NBD_FGGY_NaCK-like"/>
    <property type="match status" value="1"/>
</dbReference>
<dbReference type="InterPro" id="IPR049382">
    <property type="entry name" value="FGGY_C_2"/>
</dbReference>
<dbReference type="SUPFAM" id="SSF53067">
    <property type="entry name" value="Actin-like ATPase domain"/>
    <property type="match status" value="2"/>
</dbReference>
<keyword evidence="7" id="KW-1185">Reference proteome</keyword>
<evidence type="ECO:0000256" key="2">
    <source>
        <dbReference type="ARBA" id="ARBA00022679"/>
    </source>
</evidence>
<dbReference type="Gene3D" id="3.30.420.40">
    <property type="match status" value="2"/>
</dbReference>
<comment type="similarity">
    <text evidence="1">Belongs to the FGGY kinase family.</text>
</comment>
<sequence>MGQDGLRGIAVVDVGYTNTKIALFSKHGELLAERKAPSLHLPAPPYRHIDPEPMVALCRSALPELDAMLPIDAIVPTAHGAAMACLDAQGDLALPVMDYTSEPPAEIVAEYEKIMPGFDEALCPLLPIALTHGLQLYWQQRAWPDAFARVKTLLPWIQYVGFRLSGVAVTEISSMACQTHLLDIRAQAPSSTAKQLGWDRLYAPRARAWETIGTLKEEFRGPSFRGEGRVLGGVHDSTANFMRYVCAGLDRFTLVSTGTWSISFDPSTSVDVLDPARDTNTNTDVLGRNVCCSRFFGGMEFAAVANGAPAEAASLACVAALVARGTCAVPSFTMTSGPVPDSLGKGHVTGPAAESAEERASLAALYCALMVSEQLDAITSKDDIIVDGPFSQNPVLLAVLAQLRPAQRVKASTLRDGTTAGAAALAMIEDGTLPTIAIRMAEVTAAEVAGLAEYQAAWRRKAYGTR</sequence>
<evidence type="ECO:0000259" key="5">
    <source>
        <dbReference type="Pfam" id="PF21546"/>
    </source>
</evidence>
<organism evidence="6 7">
    <name type="scientific">Aestuariivirga litoralis</name>
    <dbReference type="NCBI Taxonomy" id="2650924"/>
    <lineage>
        <taxon>Bacteria</taxon>
        <taxon>Pseudomonadati</taxon>
        <taxon>Pseudomonadota</taxon>
        <taxon>Alphaproteobacteria</taxon>
        <taxon>Hyphomicrobiales</taxon>
        <taxon>Aestuariivirgaceae</taxon>
        <taxon>Aestuariivirga</taxon>
    </lineage>
</organism>
<proteinExistence type="inferred from homology"/>